<dbReference type="InterPro" id="IPR043864">
    <property type="entry name" value="Omp85-like_dom"/>
</dbReference>
<sequence length="745" mass="83520">MKSQPSNNRNAKSFNGIIYSLLLCILPWATPKISAQPHMNANTPKVAVVLSGGGAKGFAHVGVLKVLEQEGIPIDIMVGTSMGSLIGGFYSLGYTAREIEEIVKSQDWEKVLSDNVSRNVLSKNDQVQKQKYLLSFSFSDVKSVGLPQGIIRGQNVLNIFCGLAGNLPVNANFSQLPISFACVAANLESGEEVVLKDGFFPTALFSSMAIPGFFQPCQRENLLLVDGGIVNNFPTDVAKRMGADIIVGVDIRENLKPKEELTSVDGIFNQMIGFLEQEKDSVNNSLCDIKIRPDISGYSVGSFSREAADTLVLRGERATHLVQDQIRELKQKFNLKQREYSRKYISDEKWQITDIDFTGGHNLDETFLKNKLNLELPGRYSKEQIKNAIDRLYGHGDFALVYYHLTDNANGKTLHLDITPRKVYSQRFGFKVNTNDAAALLLNVTRRNHSKTISYLSASTELSANPGVSIVTETRKRDLPTLGIEIKGKYQKYNIYEEGDKMFNAEIFHTSGDIYLYKYFWNKLNFGFGIREEYFNGDVFSKKTNDAVLMSKTDQLITNGYTYLSFDNMDHFYFPEKGTRLDAEFSLNTDFSDGSTLCPVLLFKMNNVIPVQPNMALLFDLYSRSLFNSEYPLIKTTIVGGEPYSQYFNYHLPFVGLPPVTIADRFVNIALIGIRYQVNKDQYISLLYNMMAQGNNFDHLDNFNTIGGGGVKYSINTAIGPIDLGIGYSGYHEKPTFSANLGYWF</sequence>
<dbReference type="EMBL" id="FQZE01000034">
    <property type="protein sequence ID" value="SHJ84260.1"/>
    <property type="molecule type" value="Genomic_DNA"/>
</dbReference>
<dbReference type="InterPro" id="IPR002641">
    <property type="entry name" value="PNPLA_dom"/>
</dbReference>
<accession>A0A1M6MLK5</accession>
<feature type="short sequence motif" description="GXSXG" evidence="4">
    <location>
        <begin position="79"/>
        <end position="83"/>
    </location>
</feature>
<feature type="active site" description="Proton acceptor" evidence="4">
    <location>
        <position position="226"/>
    </location>
</feature>
<dbReference type="Gene3D" id="2.40.160.50">
    <property type="entry name" value="membrane protein fhac: a member of the omp85/tpsb transporter family"/>
    <property type="match status" value="1"/>
</dbReference>
<keyword evidence="7" id="KW-1185">Reference proteome</keyword>
<dbReference type="InterPro" id="IPR050301">
    <property type="entry name" value="NTE"/>
</dbReference>
<feature type="active site" description="Nucleophile" evidence="4">
    <location>
        <position position="81"/>
    </location>
</feature>
<dbReference type="STRING" id="1168035.SAMN05444280_1341"/>
<organism evidence="6 7">
    <name type="scientific">Tangfeifania diversioriginum</name>
    <dbReference type="NCBI Taxonomy" id="1168035"/>
    <lineage>
        <taxon>Bacteria</taxon>
        <taxon>Pseudomonadati</taxon>
        <taxon>Bacteroidota</taxon>
        <taxon>Bacteroidia</taxon>
        <taxon>Marinilabiliales</taxon>
        <taxon>Prolixibacteraceae</taxon>
        <taxon>Tangfeifania</taxon>
    </lineage>
</organism>
<keyword evidence="1 4" id="KW-0378">Hydrolase</keyword>
<evidence type="ECO:0000256" key="4">
    <source>
        <dbReference type="PROSITE-ProRule" id="PRU01161"/>
    </source>
</evidence>
<dbReference type="AlphaFoldDB" id="A0A1M6MLK5"/>
<feature type="short sequence motif" description="DGA/G" evidence="4">
    <location>
        <begin position="226"/>
        <end position="228"/>
    </location>
</feature>
<reference evidence="6 7" key="1">
    <citation type="submission" date="2016-11" db="EMBL/GenBank/DDBJ databases">
        <authorList>
            <person name="Jaros S."/>
            <person name="Januszkiewicz K."/>
            <person name="Wedrychowicz H."/>
        </authorList>
    </citation>
    <scope>NUCLEOTIDE SEQUENCE [LARGE SCALE GENOMIC DNA]</scope>
    <source>
        <strain evidence="6 7">DSM 27063</strain>
    </source>
</reference>
<dbReference type="GO" id="GO:0016042">
    <property type="term" value="P:lipid catabolic process"/>
    <property type="evidence" value="ECO:0007669"/>
    <property type="project" value="UniProtKB-UniRule"/>
</dbReference>
<name>A0A1M6MLK5_9BACT</name>
<dbReference type="Gene3D" id="3.40.1090.10">
    <property type="entry name" value="Cytosolic phospholipase A2 catalytic domain"/>
    <property type="match status" value="2"/>
</dbReference>
<feature type="domain" description="PNPLA" evidence="5">
    <location>
        <begin position="48"/>
        <end position="239"/>
    </location>
</feature>
<dbReference type="InterPro" id="IPR016035">
    <property type="entry name" value="Acyl_Trfase/lysoPLipase"/>
</dbReference>
<evidence type="ECO:0000256" key="3">
    <source>
        <dbReference type="ARBA" id="ARBA00023098"/>
    </source>
</evidence>
<evidence type="ECO:0000313" key="6">
    <source>
        <dbReference type="EMBL" id="SHJ84260.1"/>
    </source>
</evidence>
<dbReference type="Proteomes" id="UP000184050">
    <property type="component" value="Unassembled WGS sequence"/>
</dbReference>
<dbReference type="OrthoDB" id="9770965at2"/>
<evidence type="ECO:0000259" key="5">
    <source>
        <dbReference type="PROSITE" id="PS51635"/>
    </source>
</evidence>
<dbReference type="PROSITE" id="PS51635">
    <property type="entry name" value="PNPLA"/>
    <property type="match status" value="1"/>
</dbReference>
<keyword evidence="3 4" id="KW-0443">Lipid metabolism</keyword>
<proteinExistence type="predicted"/>
<dbReference type="Pfam" id="PF19143">
    <property type="entry name" value="Omp85_2"/>
    <property type="match status" value="1"/>
</dbReference>
<evidence type="ECO:0000256" key="1">
    <source>
        <dbReference type="ARBA" id="ARBA00022801"/>
    </source>
</evidence>
<feature type="short sequence motif" description="GXGXXG" evidence="4">
    <location>
        <begin position="52"/>
        <end position="57"/>
    </location>
</feature>
<dbReference type="GO" id="GO:0016787">
    <property type="term" value="F:hydrolase activity"/>
    <property type="evidence" value="ECO:0007669"/>
    <property type="project" value="UniProtKB-UniRule"/>
</dbReference>
<keyword evidence="2 4" id="KW-0442">Lipid degradation</keyword>
<dbReference type="CDD" id="cd07205">
    <property type="entry name" value="Pat_PNPLA6_PNPLA7_NTE1_like"/>
    <property type="match status" value="1"/>
</dbReference>
<protein>
    <submittedName>
        <fullName evidence="6">NTE family protein</fullName>
    </submittedName>
</protein>
<gene>
    <name evidence="6" type="ORF">SAMN05444280_1341</name>
</gene>
<dbReference type="PANTHER" id="PTHR14226:SF76">
    <property type="entry name" value="NTE FAMILY PROTEIN RSSA"/>
    <property type="match status" value="1"/>
</dbReference>
<dbReference type="PANTHER" id="PTHR14226">
    <property type="entry name" value="NEUROPATHY TARGET ESTERASE/SWISS CHEESE D.MELANOGASTER"/>
    <property type="match status" value="1"/>
</dbReference>
<dbReference type="Pfam" id="PF01734">
    <property type="entry name" value="Patatin"/>
    <property type="match status" value="1"/>
</dbReference>
<evidence type="ECO:0000256" key="2">
    <source>
        <dbReference type="ARBA" id="ARBA00022963"/>
    </source>
</evidence>
<evidence type="ECO:0000313" key="7">
    <source>
        <dbReference type="Proteomes" id="UP000184050"/>
    </source>
</evidence>
<dbReference type="SUPFAM" id="SSF52151">
    <property type="entry name" value="FabD/lysophospholipase-like"/>
    <property type="match status" value="1"/>
</dbReference>